<dbReference type="InterPro" id="IPR036280">
    <property type="entry name" value="Multihaem_cyt_sf"/>
</dbReference>
<dbReference type="GO" id="GO:0030313">
    <property type="term" value="C:cell envelope"/>
    <property type="evidence" value="ECO:0007669"/>
    <property type="project" value="UniProtKB-SubCell"/>
</dbReference>
<keyword evidence="10" id="KW-1185">Reference proteome</keyword>
<keyword evidence="6" id="KW-0249">Electron transport</keyword>
<dbReference type="AlphaFoldDB" id="A0A0D2JXJ6"/>
<keyword evidence="3" id="KW-0813">Transport</keyword>
<organism evidence="9 10">
    <name type="scientific">Dethiosulfatarculus sandiegensis</name>
    <dbReference type="NCBI Taxonomy" id="1429043"/>
    <lineage>
        <taxon>Bacteria</taxon>
        <taxon>Pseudomonadati</taxon>
        <taxon>Thermodesulfobacteriota</taxon>
        <taxon>Desulfarculia</taxon>
        <taxon>Desulfarculales</taxon>
        <taxon>Desulfarculaceae</taxon>
        <taxon>Dethiosulfatarculus</taxon>
    </lineage>
</organism>
<name>A0A0D2JXJ6_9BACT</name>
<evidence type="ECO:0000256" key="3">
    <source>
        <dbReference type="ARBA" id="ARBA00022448"/>
    </source>
</evidence>
<dbReference type="RefSeq" id="WP_052515044.1">
    <property type="nucleotide sequence ID" value="NZ_AZAC01000011.1"/>
</dbReference>
<dbReference type="STRING" id="1429043.X474_10350"/>
<evidence type="ECO:0000313" key="10">
    <source>
        <dbReference type="Proteomes" id="UP000032233"/>
    </source>
</evidence>
<dbReference type="InterPro" id="IPR012286">
    <property type="entry name" value="Tetrahaem_cytochrome"/>
</dbReference>
<dbReference type="EMBL" id="AZAC01000011">
    <property type="protein sequence ID" value="KIX14310.1"/>
    <property type="molecule type" value="Genomic_DNA"/>
</dbReference>
<evidence type="ECO:0000256" key="5">
    <source>
        <dbReference type="ARBA" id="ARBA00022723"/>
    </source>
</evidence>
<comment type="cofactor">
    <cofactor evidence="1">
        <name>heme c</name>
        <dbReference type="ChEBI" id="CHEBI:61717"/>
    </cofactor>
</comment>
<dbReference type="Gene3D" id="1.10.1130.10">
    <property type="entry name" value="Flavocytochrome C3, Chain A"/>
    <property type="match status" value="1"/>
</dbReference>
<comment type="subcellular location">
    <subcellularLocation>
        <location evidence="2">Cell envelope</location>
    </subcellularLocation>
</comment>
<keyword evidence="7" id="KW-0408">Iron</keyword>
<dbReference type="InParanoid" id="A0A0D2JXJ6"/>
<reference evidence="9 10" key="1">
    <citation type="submission" date="2013-11" db="EMBL/GenBank/DDBJ databases">
        <title>Metagenomic analysis of a methanogenic consortium involved in long chain n-alkane degradation.</title>
        <authorList>
            <person name="Davidova I.A."/>
            <person name="Callaghan A.V."/>
            <person name="Wawrik B."/>
            <person name="Pruitt S."/>
            <person name="Marks C."/>
            <person name="Duncan K.E."/>
            <person name="Suflita J.M."/>
        </authorList>
    </citation>
    <scope>NUCLEOTIDE SEQUENCE [LARGE SCALE GENOMIC DNA]</scope>
    <source>
        <strain evidence="9 10">SPR</strain>
    </source>
</reference>
<evidence type="ECO:0000256" key="1">
    <source>
        <dbReference type="ARBA" id="ARBA00001926"/>
    </source>
</evidence>
<dbReference type="SUPFAM" id="SSF48695">
    <property type="entry name" value="Multiheme cytochromes"/>
    <property type="match status" value="1"/>
</dbReference>
<dbReference type="Proteomes" id="UP000032233">
    <property type="component" value="Unassembled WGS sequence"/>
</dbReference>
<comment type="caution">
    <text evidence="9">The sequence shown here is derived from an EMBL/GenBank/DDBJ whole genome shotgun (WGS) entry which is preliminary data.</text>
</comment>
<accession>A0A0D2JXJ6</accession>
<evidence type="ECO:0000256" key="6">
    <source>
        <dbReference type="ARBA" id="ARBA00022982"/>
    </source>
</evidence>
<evidence type="ECO:0000256" key="4">
    <source>
        <dbReference type="ARBA" id="ARBA00022617"/>
    </source>
</evidence>
<evidence type="ECO:0000256" key="7">
    <source>
        <dbReference type="ARBA" id="ARBA00023004"/>
    </source>
</evidence>
<keyword evidence="4" id="KW-0349">Heme</keyword>
<proteinExistence type="predicted"/>
<sequence length="116" mass="12903">MKYVVLAFAVILICAGISYSEDKQPGKRVLLEEKHKSADVSCADCHKEDPPAQKTPSSSCIACHGDYSKLAELTQEIDPNPHAHHEGKLECLSCHHVHKTSEDYCLKCHSWGYQVP</sequence>
<dbReference type="Pfam" id="PF14537">
    <property type="entry name" value="Cytochrom_c3_2"/>
    <property type="match status" value="1"/>
</dbReference>
<dbReference type="OrthoDB" id="5432774at2"/>
<dbReference type="GO" id="GO:0046872">
    <property type="term" value="F:metal ion binding"/>
    <property type="evidence" value="ECO:0007669"/>
    <property type="project" value="UniProtKB-KW"/>
</dbReference>
<evidence type="ECO:0000256" key="2">
    <source>
        <dbReference type="ARBA" id="ARBA00004196"/>
    </source>
</evidence>
<evidence type="ECO:0000259" key="8">
    <source>
        <dbReference type="Pfam" id="PF14537"/>
    </source>
</evidence>
<keyword evidence="5" id="KW-0479">Metal-binding</keyword>
<protein>
    <submittedName>
        <fullName evidence="9">Cytochrome C</fullName>
    </submittedName>
</protein>
<evidence type="ECO:0000313" key="9">
    <source>
        <dbReference type="EMBL" id="KIX14310.1"/>
    </source>
</evidence>
<gene>
    <name evidence="9" type="ORF">X474_10350</name>
</gene>
<feature type="domain" description="Tetrahaem cytochrome" evidence="8">
    <location>
        <begin position="35"/>
        <end position="110"/>
    </location>
</feature>